<dbReference type="EMBL" id="JYDV01000088">
    <property type="protein sequence ID" value="KRZ35529.1"/>
    <property type="molecule type" value="Genomic_DNA"/>
</dbReference>
<dbReference type="Proteomes" id="UP000054826">
    <property type="component" value="Unassembled WGS sequence"/>
</dbReference>
<proteinExistence type="predicted"/>
<comment type="caution">
    <text evidence="2">The sequence shown here is derived from an EMBL/GenBank/DDBJ whole genome shotgun (WGS) entry which is preliminary data.</text>
</comment>
<keyword evidence="3" id="KW-1185">Reference proteome</keyword>
<evidence type="ECO:0000313" key="4">
    <source>
        <dbReference type="Proteomes" id="UP000054826"/>
    </source>
</evidence>
<dbReference type="EMBL" id="JYDS01000151">
    <property type="protein sequence ID" value="KRZ23194.1"/>
    <property type="molecule type" value="Genomic_DNA"/>
</dbReference>
<evidence type="ECO:0000313" key="2">
    <source>
        <dbReference type="EMBL" id="KRZ35529.1"/>
    </source>
</evidence>
<dbReference type="AlphaFoldDB" id="A0A0V1JKP2"/>
<gene>
    <name evidence="1" type="ORF">T4B_5498</name>
    <name evidence="2" type="ORF">T4C_11678</name>
</gene>
<organism evidence="2 4">
    <name type="scientific">Trichinella pseudospiralis</name>
    <name type="common">Parasitic roundworm</name>
    <dbReference type="NCBI Taxonomy" id="6337"/>
    <lineage>
        <taxon>Eukaryota</taxon>
        <taxon>Metazoa</taxon>
        <taxon>Ecdysozoa</taxon>
        <taxon>Nematoda</taxon>
        <taxon>Enoplea</taxon>
        <taxon>Dorylaimia</taxon>
        <taxon>Trichinellida</taxon>
        <taxon>Trichinellidae</taxon>
        <taxon>Trichinella</taxon>
    </lineage>
</organism>
<sequence length="76" mass="8746">MNAGSIADPYINNQLFVKLVHSFFEYSRIKYDLQVKFIYFDDVSLNVSLILKIATTNKFKAKVKQLICAHRCAAET</sequence>
<dbReference type="Proteomes" id="UP000054805">
    <property type="component" value="Unassembled WGS sequence"/>
</dbReference>
<protein>
    <submittedName>
        <fullName evidence="2">Uncharacterized protein</fullName>
    </submittedName>
</protein>
<evidence type="ECO:0000313" key="1">
    <source>
        <dbReference type="EMBL" id="KRZ23194.1"/>
    </source>
</evidence>
<evidence type="ECO:0000313" key="3">
    <source>
        <dbReference type="Proteomes" id="UP000054805"/>
    </source>
</evidence>
<accession>A0A0V1JKP2</accession>
<reference evidence="3 4" key="1">
    <citation type="submission" date="2015-01" db="EMBL/GenBank/DDBJ databases">
        <title>Evolution of Trichinella species and genotypes.</title>
        <authorList>
            <person name="Korhonen P.K."/>
            <person name="Edoardo P."/>
            <person name="Giuseppe L.R."/>
            <person name="Gasser R.B."/>
        </authorList>
    </citation>
    <scope>NUCLEOTIDE SEQUENCE [LARGE SCALE GENOMIC DNA]</scope>
    <source>
        <strain evidence="2">ISS176</strain>
        <strain evidence="1">ISS588</strain>
    </source>
</reference>
<name>A0A0V1JKP2_TRIPS</name>